<dbReference type="Proteomes" id="UP000828390">
    <property type="component" value="Unassembled WGS sequence"/>
</dbReference>
<dbReference type="EMBL" id="JAIWYP010000005">
    <property type="protein sequence ID" value="KAH3816868.1"/>
    <property type="molecule type" value="Genomic_DNA"/>
</dbReference>
<name>A0A9D4GK16_DREPO</name>
<sequence length="100" mass="11022">MIDASNWRGHLIGPGNKGGGVDSGGGYLSLPAGRFLYKTPGKRGCRNVGGEKRAHKVGHAISNQLLKVKYCFTTPEHHTHRCRTVRKCQCKVTSSLYIWI</sequence>
<evidence type="ECO:0000313" key="1">
    <source>
        <dbReference type="EMBL" id="KAH3816868.1"/>
    </source>
</evidence>
<reference evidence="1" key="2">
    <citation type="submission" date="2020-11" db="EMBL/GenBank/DDBJ databases">
        <authorList>
            <person name="McCartney M.A."/>
            <person name="Auch B."/>
            <person name="Kono T."/>
            <person name="Mallez S."/>
            <person name="Becker A."/>
            <person name="Gohl D.M."/>
            <person name="Silverstein K.A.T."/>
            <person name="Koren S."/>
            <person name="Bechman K.B."/>
            <person name="Herman A."/>
            <person name="Abrahante J.E."/>
            <person name="Garbe J."/>
        </authorList>
    </citation>
    <scope>NUCLEOTIDE SEQUENCE</scope>
    <source>
        <strain evidence="1">Duluth1</strain>
        <tissue evidence="1">Whole animal</tissue>
    </source>
</reference>
<reference evidence="1" key="1">
    <citation type="journal article" date="2019" name="bioRxiv">
        <title>The Genome of the Zebra Mussel, Dreissena polymorpha: A Resource for Invasive Species Research.</title>
        <authorList>
            <person name="McCartney M.A."/>
            <person name="Auch B."/>
            <person name="Kono T."/>
            <person name="Mallez S."/>
            <person name="Zhang Y."/>
            <person name="Obille A."/>
            <person name="Becker A."/>
            <person name="Abrahante J.E."/>
            <person name="Garbe J."/>
            <person name="Badalamenti J.P."/>
            <person name="Herman A."/>
            <person name="Mangelson H."/>
            <person name="Liachko I."/>
            <person name="Sullivan S."/>
            <person name="Sone E.D."/>
            <person name="Koren S."/>
            <person name="Silverstein K.A.T."/>
            <person name="Beckman K.B."/>
            <person name="Gohl D.M."/>
        </authorList>
    </citation>
    <scope>NUCLEOTIDE SEQUENCE</scope>
    <source>
        <strain evidence="1">Duluth1</strain>
        <tissue evidence="1">Whole animal</tissue>
    </source>
</reference>
<protein>
    <submittedName>
        <fullName evidence="1">Uncharacterized protein</fullName>
    </submittedName>
</protein>
<comment type="caution">
    <text evidence="1">The sequence shown here is derived from an EMBL/GenBank/DDBJ whole genome shotgun (WGS) entry which is preliminary data.</text>
</comment>
<keyword evidence="2" id="KW-1185">Reference proteome</keyword>
<organism evidence="1 2">
    <name type="scientific">Dreissena polymorpha</name>
    <name type="common">Zebra mussel</name>
    <name type="synonym">Mytilus polymorpha</name>
    <dbReference type="NCBI Taxonomy" id="45954"/>
    <lineage>
        <taxon>Eukaryota</taxon>
        <taxon>Metazoa</taxon>
        <taxon>Spiralia</taxon>
        <taxon>Lophotrochozoa</taxon>
        <taxon>Mollusca</taxon>
        <taxon>Bivalvia</taxon>
        <taxon>Autobranchia</taxon>
        <taxon>Heteroconchia</taxon>
        <taxon>Euheterodonta</taxon>
        <taxon>Imparidentia</taxon>
        <taxon>Neoheterodontei</taxon>
        <taxon>Myida</taxon>
        <taxon>Dreissenoidea</taxon>
        <taxon>Dreissenidae</taxon>
        <taxon>Dreissena</taxon>
    </lineage>
</organism>
<gene>
    <name evidence="1" type="ORF">DPMN_118392</name>
</gene>
<proteinExistence type="predicted"/>
<dbReference type="AlphaFoldDB" id="A0A9D4GK16"/>
<evidence type="ECO:0000313" key="2">
    <source>
        <dbReference type="Proteomes" id="UP000828390"/>
    </source>
</evidence>
<accession>A0A9D4GK16</accession>